<evidence type="ECO:0000313" key="11">
    <source>
        <dbReference type="EMBL" id="EGG21287.1"/>
    </source>
</evidence>
<evidence type="ECO:0000259" key="10">
    <source>
        <dbReference type="Pfam" id="PF01902"/>
    </source>
</evidence>
<evidence type="ECO:0000256" key="1">
    <source>
        <dbReference type="ARBA" id="ARBA00005156"/>
    </source>
</evidence>
<dbReference type="GO" id="GO:0017178">
    <property type="term" value="F:diphthine-ammonia ligase activity"/>
    <property type="evidence" value="ECO:0007669"/>
    <property type="project" value="UniProtKB-EC"/>
</dbReference>
<dbReference type="Gene3D" id="3.90.1490.10">
    <property type="entry name" value="putative n-type atp pyrophosphatase, domain 2"/>
    <property type="match status" value="1"/>
</dbReference>
<proteinExistence type="predicted"/>
<dbReference type="GeneID" id="14873294"/>
<dbReference type="KEGG" id="dfa:DFA_01168"/>
<dbReference type="Pfam" id="PF01042">
    <property type="entry name" value="Ribonuc_L-PSP"/>
    <property type="match status" value="2"/>
</dbReference>
<evidence type="ECO:0000256" key="7">
    <source>
        <dbReference type="ARBA" id="ARBA00029814"/>
    </source>
</evidence>
<dbReference type="Pfam" id="PF01902">
    <property type="entry name" value="Diphthami_syn_2"/>
    <property type="match status" value="1"/>
</dbReference>
<dbReference type="RefSeq" id="XP_004359137.1">
    <property type="nucleotide sequence ID" value="XM_004359080.1"/>
</dbReference>
<dbReference type="Proteomes" id="UP000007797">
    <property type="component" value="Unassembled WGS sequence"/>
</dbReference>
<dbReference type="NCBIfam" id="TIGR00290">
    <property type="entry name" value="MJ0570_dom"/>
    <property type="match status" value="1"/>
</dbReference>
<organism evidence="11 12">
    <name type="scientific">Cavenderia fasciculata</name>
    <name type="common">Slime mold</name>
    <name type="synonym">Dictyostelium fasciculatum</name>
    <dbReference type="NCBI Taxonomy" id="261658"/>
    <lineage>
        <taxon>Eukaryota</taxon>
        <taxon>Amoebozoa</taxon>
        <taxon>Evosea</taxon>
        <taxon>Eumycetozoa</taxon>
        <taxon>Dictyostelia</taxon>
        <taxon>Acytosteliales</taxon>
        <taxon>Cavenderiaceae</taxon>
        <taxon>Cavenderia</taxon>
    </lineage>
</organism>
<comment type="pathway">
    <text evidence="1">Protein modification; peptidyl-diphthamide biosynthesis.</text>
</comment>
<dbReference type="FunFam" id="3.90.1490.10:FF:000001">
    <property type="entry name" value="Diphthine--ammonia ligase"/>
    <property type="match status" value="1"/>
</dbReference>
<dbReference type="CDD" id="cd00448">
    <property type="entry name" value="YjgF_YER057c_UK114_family"/>
    <property type="match status" value="1"/>
</dbReference>
<evidence type="ECO:0000256" key="6">
    <source>
        <dbReference type="ARBA" id="ARBA00022840"/>
    </source>
</evidence>
<keyword evidence="6" id="KW-0067">ATP-binding</keyword>
<name>F4PR87_CACFS</name>
<evidence type="ECO:0000256" key="4">
    <source>
        <dbReference type="ARBA" id="ARBA00022598"/>
    </source>
</evidence>
<evidence type="ECO:0000256" key="8">
    <source>
        <dbReference type="ARBA" id="ARBA00031552"/>
    </source>
</evidence>
<dbReference type="STRING" id="1054147.F4PR87"/>
<protein>
    <recommendedName>
        <fullName evidence="3">Diphthine--ammonia ligase</fullName>
        <ecNumber evidence="2">6.3.1.14</ecNumber>
    </recommendedName>
    <alternativeName>
        <fullName evidence="7">Diphthamide synthase</fullName>
    </alternativeName>
    <alternativeName>
        <fullName evidence="8">Diphthamide synthetase</fullName>
    </alternativeName>
</protein>
<keyword evidence="4" id="KW-0436">Ligase</keyword>
<dbReference type="OrthoDB" id="686384at2759"/>
<dbReference type="OMA" id="HCRLAQS"/>
<keyword evidence="12" id="KW-1185">Reference proteome</keyword>
<dbReference type="Gene3D" id="3.30.1330.40">
    <property type="entry name" value="RutC-like"/>
    <property type="match status" value="2"/>
</dbReference>
<dbReference type="AlphaFoldDB" id="F4PR87"/>
<dbReference type="SUPFAM" id="SSF52402">
    <property type="entry name" value="Adenine nucleotide alpha hydrolases-like"/>
    <property type="match status" value="1"/>
</dbReference>
<dbReference type="GO" id="GO:0005524">
    <property type="term" value="F:ATP binding"/>
    <property type="evidence" value="ECO:0007669"/>
    <property type="project" value="UniProtKB-KW"/>
</dbReference>
<gene>
    <name evidence="11" type="ORF">DFA_01168</name>
</gene>
<dbReference type="Gene3D" id="3.40.50.620">
    <property type="entry name" value="HUPs"/>
    <property type="match status" value="1"/>
</dbReference>
<dbReference type="InterPro" id="IPR002761">
    <property type="entry name" value="Diphthami_syn_dom"/>
</dbReference>
<dbReference type="FunFam" id="3.40.50.620:FF:000145">
    <property type="entry name" value="ATP-binding domain containing protein"/>
    <property type="match status" value="1"/>
</dbReference>
<dbReference type="EMBL" id="GL883010">
    <property type="protein sequence ID" value="EGG21287.1"/>
    <property type="molecule type" value="Genomic_DNA"/>
</dbReference>
<dbReference type="CDD" id="cd06155">
    <property type="entry name" value="eu_AANH_C_1"/>
    <property type="match status" value="1"/>
</dbReference>
<dbReference type="SUPFAM" id="SSF55298">
    <property type="entry name" value="YjgF-like"/>
    <property type="match status" value="2"/>
</dbReference>
<evidence type="ECO:0000256" key="9">
    <source>
        <dbReference type="ARBA" id="ARBA00048108"/>
    </source>
</evidence>
<feature type="domain" description="Diphthamide synthase" evidence="10">
    <location>
        <begin position="1"/>
        <end position="240"/>
    </location>
</feature>
<dbReference type="PANTHER" id="PTHR12196:SF2">
    <property type="entry name" value="DIPHTHINE--AMMONIA LIGASE"/>
    <property type="match status" value="1"/>
</dbReference>
<dbReference type="CDD" id="cd01994">
    <property type="entry name" value="AANH_PF0828-like"/>
    <property type="match status" value="1"/>
</dbReference>
<reference evidence="12" key="1">
    <citation type="journal article" date="2011" name="Genome Res.">
        <title>Phylogeny-wide analysis of social amoeba genomes highlights ancient origins for complex intercellular communication.</title>
        <authorList>
            <person name="Heidel A.J."/>
            <person name="Lawal H.M."/>
            <person name="Felder M."/>
            <person name="Schilde C."/>
            <person name="Helps N.R."/>
            <person name="Tunggal B."/>
            <person name="Rivero F."/>
            <person name="John U."/>
            <person name="Schleicher M."/>
            <person name="Eichinger L."/>
            <person name="Platzer M."/>
            <person name="Noegel A.A."/>
            <person name="Schaap P."/>
            <person name="Gloeckner G."/>
        </authorList>
    </citation>
    <scope>NUCLEOTIDE SEQUENCE [LARGE SCALE GENOMIC DNA]</scope>
    <source>
        <strain evidence="12">SH3</strain>
    </source>
</reference>
<dbReference type="InterPro" id="IPR035959">
    <property type="entry name" value="RutC-like_sf"/>
</dbReference>
<evidence type="ECO:0000256" key="5">
    <source>
        <dbReference type="ARBA" id="ARBA00022741"/>
    </source>
</evidence>
<evidence type="ECO:0000256" key="3">
    <source>
        <dbReference type="ARBA" id="ARBA00018426"/>
    </source>
</evidence>
<accession>F4PR87</accession>
<dbReference type="EC" id="6.3.1.14" evidence="2"/>
<keyword evidence="5" id="KW-0547">Nucleotide-binding</keyword>
<sequence length="701" mass="79386">MKLVGLISGGKDSIYNLIECIRNGHEVIALAHLKPPKIDNTQQDEIDSYMFQSVGHNVIEGIAEAMGLPLTQHAINGKPHNQGEIYVATKEDEVEDLYHLLSMVKQSHPDVQGVATGAILSTYQRIRVENVCSRLGFTSFCYLWRREEDQLLRDMIDSKMGAILIKTASMGLVPSKHLMKTIDQMYPILKVLNQKYGVNICGEGGEYESLVLDCPLFKKRIELIETEVIVHSDDAFVQVAYATFQKYKLVDKTPEEIEEGKKYLVEFAPSYQTSISTWNDKFSNFSIPISIEDYQIPTTYYTGANGTKALQDTSDLTRLEIIQSKSGFFHIKSFTILNDNLSSGETLDQILTNISEKLKSLSMTMENLVFVNLYLKDMNDFGIINQNYYKHFKENPSARACIQVGLPVPNCKVMVDCIGHQVVKKNLHVQSISNWAPACIGPYSQATFVDNLLLLAGQIGLEPGSIALIQGGVETELKQIFINLSSVFEALKNGFDQTLQCTVFIKDIKYSNLIYEYLMSIFTNSPVRVLPLITIAEIEHFPKSSNVEVLLLNDKIPDHSDEEFKRECYRTEKNFRVDSVIQGFNSIISNISNTTLFNFNLTSLDREMNLDTQLLPTISTFIESMIDSISSLTTVKDICENIISIKIYYDKLLSGYENEIYKVFKKLNLNQISLVKVNKLYHQIHLKDTTLMVADVLFHNK</sequence>
<dbReference type="InterPro" id="IPR006175">
    <property type="entry name" value="YjgF/YER057c/UK114"/>
</dbReference>
<dbReference type="InterPro" id="IPR030662">
    <property type="entry name" value="DPH6/MJ0570"/>
</dbReference>
<evidence type="ECO:0000313" key="12">
    <source>
        <dbReference type="Proteomes" id="UP000007797"/>
    </source>
</evidence>
<dbReference type="InterPro" id="IPR014729">
    <property type="entry name" value="Rossmann-like_a/b/a_fold"/>
</dbReference>
<dbReference type="GO" id="GO:0017183">
    <property type="term" value="P:protein histidyl modification to diphthamide"/>
    <property type="evidence" value="ECO:0007669"/>
    <property type="project" value="TreeGrafter"/>
</dbReference>
<evidence type="ECO:0000256" key="2">
    <source>
        <dbReference type="ARBA" id="ARBA00012089"/>
    </source>
</evidence>
<comment type="catalytic activity">
    <reaction evidence="9">
        <text>diphthine-[translation elongation factor 2] + NH4(+) + ATP = diphthamide-[translation elongation factor 2] + AMP + diphosphate + H(+)</text>
        <dbReference type="Rhea" id="RHEA:19753"/>
        <dbReference type="Rhea" id="RHEA-COMP:10172"/>
        <dbReference type="Rhea" id="RHEA-COMP:10174"/>
        <dbReference type="ChEBI" id="CHEBI:15378"/>
        <dbReference type="ChEBI" id="CHEBI:16692"/>
        <dbReference type="ChEBI" id="CHEBI:28938"/>
        <dbReference type="ChEBI" id="CHEBI:30616"/>
        <dbReference type="ChEBI" id="CHEBI:33019"/>
        <dbReference type="ChEBI" id="CHEBI:82696"/>
        <dbReference type="ChEBI" id="CHEBI:456215"/>
        <dbReference type="EC" id="6.3.1.14"/>
    </reaction>
</comment>
<dbReference type="PANTHER" id="PTHR12196">
    <property type="entry name" value="DOMAIN OF UNKNOWN FUNCTION 71 DUF71 -CONTAINING PROTEIN"/>
    <property type="match status" value="1"/>
</dbReference>